<feature type="compositionally biased region" description="Basic and acidic residues" evidence="2">
    <location>
        <begin position="537"/>
        <end position="550"/>
    </location>
</feature>
<name>T1F3Z8_HELRO</name>
<keyword evidence="6" id="KW-1185">Reference proteome</keyword>
<dbReference type="EnsemblMetazoa" id="HelroT171246">
    <property type="protein sequence ID" value="HelroP171246"/>
    <property type="gene ID" value="HelroG171246"/>
</dbReference>
<dbReference type="InterPro" id="IPR013087">
    <property type="entry name" value="Znf_C2H2_type"/>
</dbReference>
<dbReference type="InParanoid" id="T1F3Z8"/>
<reference evidence="4 6" key="2">
    <citation type="journal article" date="2013" name="Nature">
        <title>Insights into bilaterian evolution from three spiralian genomes.</title>
        <authorList>
            <person name="Simakov O."/>
            <person name="Marletaz F."/>
            <person name="Cho S.J."/>
            <person name="Edsinger-Gonzales E."/>
            <person name="Havlak P."/>
            <person name="Hellsten U."/>
            <person name="Kuo D.H."/>
            <person name="Larsson T."/>
            <person name="Lv J."/>
            <person name="Arendt D."/>
            <person name="Savage R."/>
            <person name="Osoegawa K."/>
            <person name="de Jong P."/>
            <person name="Grimwood J."/>
            <person name="Chapman J.A."/>
            <person name="Shapiro H."/>
            <person name="Aerts A."/>
            <person name="Otillar R.P."/>
            <person name="Terry A.Y."/>
            <person name="Boore J.L."/>
            <person name="Grigoriev I.V."/>
            <person name="Lindberg D.R."/>
            <person name="Seaver E.C."/>
            <person name="Weisblat D.A."/>
            <person name="Putnam N.H."/>
            <person name="Rokhsar D.S."/>
        </authorList>
    </citation>
    <scope>NUCLEOTIDE SEQUENCE</scope>
</reference>
<keyword evidence="1" id="KW-0862">Zinc</keyword>
<feature type="region of interest" description="Disordered" evidence="2">
    <location>
        <begin position="537"/>
        <end position="632"/>
    </location>
</feature>
<dbReference type="EMBL" id="KB096325">
    <property type="protein sequence ID" value="ESO05598.1"/>
    <property type="molecule type" value="Genomic_DNA"/>
</dbReference>
<proteinExistence type="predicted"/>
<evidence type="ECO:0000259" key="3">
    <source>
        <dbReference type="PROSITE" id="PS50157"/>
    </source>
</evidence>
<accession>T1F3Z8</accession>
<dbReference type="CTD" id="20203547"/>
<keyword evidence="1" id="KW-0863">Zinc-finger</keyword>
<dbReference type="RefSeq" id="XP_009016231.1">
    <property type="nucleotide sequence ID" value="XM_009017983.1"/>
</dbReference>
<dbReference type="PROSITE" id="PS00028">
    <property type="entry name" value="ZINC_FINGER_C2H2_1"/>
    <property type="match status" value="1"/>
</dbReference>
<evidence type="ECO:0000256" key="2">
    <source>
        <dbReference type="SAM" id="MobiDB-lite"/>
    </source>
</evidence>
<keyword evidence="1" id="KW-0479">Metal-binding</keyword>
<sequence>MVGGVLFYEFEYELPENFAEKYLSAENIFEEFPSVEDNGQIENEQDVVNNVRITTKCHKILFQKNPDSKPKLIIKIFADKNLPKLSDTSTQTRAKETRNERIQTHQPDLVSCRIQTEINVQNCRTQTPIVSLNNTEVQTDECRVHQAFSDAEVATDYNLSTQVDSFSLAIAEVKDSVCQATCEMVENCCQNVVSMEDIDAQTELAVSESESQTEIKSFVETHIQTLFSMSQEVCTGSQATTETNEQLSQTEIEIKENITQTDASYFHLVDSEIQATVLSFPNDSQTELNVNEQSTSTDCNISTQRQTAIQTFIELNTQSQQTDSVSQNADQTISSTHNISANESTYLDTSCDASSLPNQTLMASITKDDSMQSTTNRKLVDNISQTDPVTIIIGDASFLVQKLKSSAVSSSKVTTSGNEIEIELSADTVEEPKEDKNQIPAKPAKPVEVKSDSAQMPKLMPMRTGGVRMRMPVSMPNPPNKPPAPCFLVAPTPAQQPKPKQPVKIANDVFSCPFCSLNFIESPALYEHLSQAHESDLQSKWKKSQGREGKTIIPKHLQTPKNPNNKKSAVNKSNSSLTVEESDDSDVSFVMSGSKRKRGGISSSSRKQARIKNEDDEDDEEESVAVVNAKKK</sequence>
<dbReference type="OrthoDB" id="6326591at2759"/>
<dbReference type="Proteomes" id="UP000015101">
    <property type="component" value="Unassembled WGS sequence"/>
</dbReference>
<feature type="region of interest" description="Disordered" evidence="2">
    <location>
        <begin position="427"/>
        <end position="452"/>
    </location>
</feature>
<evidence type="ECO:0000313" key="6">
    <source>
        <dbReference type="Proteomes" id="UP000015101"/>
    </source>
</evidence>
<dbReference type="PROSITE" id="PS50157">
    <property type="entry name" value="ZINC_FINGER_C2H2_2"/>
    <property type="match status" value="1"/>
</dbReference>
<organism evidence="5 6">
    <name type="scientific">Helobdella robusta</name>
    <name type="common">Californian leech</name>
    <dbReference type="NCBI Taxonomy" id="6412"/>
    <lineage>
        <taxon>Eukaryota</taxon>
        <taxon>Metazoa</taxon>
        <taxon>Spiralia</taxon>
        <taxon>Lophotrochozoa</taxon>
        <taxon>Annelida</taxon>
        <taxon>Clitellata</taxon>
        <taxon>Hirudinea</taxon>
        <taxon>Rhynchobdellida</taxon>
        <taxon>Glossiphoniidae</taxon>
        <taxon>Helobdella</taxon>
    </lineage>
</organism>
<evidence type="ECO:0000313" key="5">
    <source>
        <dbReference type="EnsemblMetazoa" id="HelroP171246"/>
    </source>
</evidence>
<evidence type="ECO:0000313" key="4">
    <source>
        <dbReference type="EMBL" id="ESO05598.1"/>
    </source>
</evidence>
<feature type="compositionally biased region" description="Acidic residues" evidence="2">
    <location>
        <begin position="614"/>
        <end position="623"/>
    </location>
</feature>
<dbReference type="KEGG" id="hro:HELRODRAFT_171246"/>
<evidence type="ECO:0000256" key="1">
    <source>
        <dbReference type="PROSITE-ProRule" id="PRU00042"/>
    </source>
</evidence>
<dbReference type="HOGENOM" id="CLU_505524_0_0_1"/>
<dbReference type="GO" id="GO:0008270">
    <property type="term" value="F:zinc ion binding"/>
    <property type="evidence" value="ECO:0007669"/>
    <property type="project" value="UniProtKB-KW"/>
</dbReference>
<feature type="compositionally biased region" description="Low complexity" evidence="2">
    <location>
        <begin position="561"/>
        <end position="576"/>
    </location>
</feature>
<gene>
    <name evidence="5" type="primary">20203547</name>
    <name evidence="4" type="ORF">HELRODRAFT_171246</name>
</gene>
<reference evidence="5" key="3">
    <citation type="submission" date="2015-06" db="UniProtKB">
        <authorList>
            <consortium name="EnsemblMetazoa"/>
        </authorList>
    </citation>
    <scope>IDENTIFICATION</scope>
</reference>
<dbReference type="AlphaFoldDB" id="T1F3Z8"/>
<dbReference type="GeneID" id="20203547"/>
<dbReference type="EMBL" id="AMQM01003827">
    <property type="status" value="NOT_ANNOTATED_CDS"/>
    <property type="molecule type" value="Genomic_DNA"/>
</dbReference>
<reference evidence="6" key="1">
    <citation type="submission" date="2012-12" db="EMBL/GenBank/DDBJ databases">
        <authorList>
            <person name="Hellsten U."/>
            <person name="Grimwood J."/>
            <person name="Chapman J.A."/>
            <person name="Shapiro H."/>
            <person name="Aerts A."/>
            <person name="Otillar R.P."/>
            <person name="Terry A.Y."/>
            <person name="Boore J.L."/>
            <person name="Simakov O."/>
            <person name="Marletaz F."/>
            <person name="Cho S.-J."/>
            <person name="Edsinger-Gonzales E."/>
            <person name="Havlak P."/>
            <person name="Kuo D.-H."/>
            <person name="Larsson T."/>
            <person name="Lv J."/>
            <person name="Arendt D."/>
            <person name="Savage R."/>
            <person name="Osoegawa K."/>
            <person name="de Jong P."/>
            <person name="Lindberg D.R."/>
            <person name="Seaver E.C."/>
            <person name="Weisblat D.A."/>
            <person name="Putnam N.H."/>
            <person name="Grigoriev I.V."/>
            <person name="Rokhsar D.S."/>
        </authorList>
    </citation>
    <scope>NUCLEOTIDE SEQUENCE</scope>
</reference>
<feature type="domain" description="C2H2-type" evidence="3">
    <location>
        <begin position="510"/>
        <end position="538"/>
    </location>
</feature>
<protein>
    <recommendedName>
        <fullName evidence="3">C2H2-type domain-containing protein</fullName>
    </recommendedName>
</protein>